<keyword evidence="5" id="KW-1185">Reference proteome</keyword>
<evidence type="ECO:0000256" key="1">
    <source>
        <dbReference type="ARBA" id="ARBA00022837"/>
    </source>
</evidence>
<dbReference type="RefSeq" id="WP_236247126.1">
    <property type="nucleotide sequence ID" value="NZ_BQKM01000003.1"/>
</dbReference>
<dbReference type="Gene3D" id="2.150.10.10">
    <property type="entry name" value="Serralysin-like metalloprotease, C-terminal"/>
    <property type="match status" value="3"/>
</dbReference>
<dbReference type="Proteomes" id="UP001054892">
    <property type="component" value="Unassembled WGS sequence"/>
</dbReference>
<reference evidence="4 5" key="1">
    <citation type="submission" date="2021-12" db="EMBL/GenBank/DDBJ databases">
        <title>Characterization of novel class B3 metallo-beta-lactamase from novel Pseudomonas species.</title>
        <authorList>
            <person name="Yamada K."/>
            <person name="Aoki K."/>
            <person name="Ishii Y."/>
        </authorList>
    </citation>
    <scope>NUCLEOTIDE SEQUENCE [LARGE SCALE GENOMIC DNA]</scope>
    <source>
        <strain evidence="4 5">TUM20286</strain>
    </source>
</reference>
<name>A0ABQ4VYK4_9PSED</name>
<evidence type="ECO:0000259" key="3">
    <source>
        <dbReference type="Pfam" id="PF06594"/>
    </source>
</evidence>
<dbReference type="PANTHER" id="PTHR39431">
    <property type="entry name" value="FRPA/C-RELATED PROTEIN"/>
    <property type="match status" value="1"/>
</dbReference>
<dbReference type="PANTHER" id="PTHR39431:SF1">
    <property type="entry name" value="FRPA_C-RELATED PROTEIN"/>
    <property type="match status" value="1"/>
</dbReference>
<proteinExistence type="predicted"/>
<dbReference type="InterPro" id="IPR018511">
    <property type="entry name" value="Hemolysin-typ_Ca-bd_CS"/>
</dbReference>
<dbReference type="PROSITE" id="PS00330">
    <property type="entry name" value="HEMOLYSIN_CALCIUM"/>
    <property type="match status" value="1"/>
</dbReference>
<dbReference type="Pfam" id="PF00353">
    <property type="entry name" value="HemolysinCabind"/>
    <property type="match status" value="3"/>
</dbReference>
<protein>
    <recommendedName>
        <fullName evidence="3">Haemolysin-type calcium binding-related domain-containing protein</fullName>
    </recommendedName>
</protein>
<dbReference type="InterPro" id="IPR001343">
    <property type="entry name" value="Hemolysn_Ca-bd"/>
</dbReference>
<evidence type="ECO:0000256" key="2">
    <source>
        <dbReference type="SAM" id="MobiDB-lite"/>
    </source>
</evidence>
<accession>A0ABQ4VYK4</accession>
<organism evidence="4 5">
    <name type="scientific">Pseudomonas tohonis</name>
    <dbReference type="NCBI Taxonomy" id="2725477"/>
    <lineage>
        <taxon>Bacteria</taxon>
        <taxon>Pseudomonadati</taxon>
        <taxon>Pseudomonadota</taxon>
        <taxon>Gammaproteobacteria</taxon>
        <taxon>Pseudomonadales</taxon>
        <taxon>Pseudomonadaceae</taxon>
        <taxon>Pseudomonas</taxon>
    </lineage>
</organism>
<dbReference type="InterPro" id="IPR010566">
    <property type="entry name" value="Haemolys_ca-bd"/>
</dbReference>
<evidence type="ECO:0000313" key="5">
    <source>
        <dbReference type="Proteomes" id="UP001054892"/>
    </source>
</evidence>
<dbReference type="SUPFAM" id="SSF51120">
    <property type="entry name" value="beta-Roll"/>
    <property type="match status" value="4"/>
</dbReference>
<evidence type="ECO:0000313" key="4">
    <source>
        <dbReference type="EMBL" id="GJN52318.1"/>
    </source>
</evidence>
<gene>
    <name evidence="4" type="ORF">TUM20286_20700</name>
</gene>
<feature type="region of interest" description="Disordered" evidence="2">
    <location>
        <begin position="1873"/>
        <end position="1895"/>
    </location>
</feature>
<dbReference type="PRINTS" id="PR00313">
    <property type="entry name" value="CABNDNGRPT"/>
</dbReference>
<keyword evidence="1" id="KW-0106">Calcium</keyword>
<comment type="caution">
    <text evidence="4">The sequence shown here is derived from an EMBL/GenBank/DDBJ whole genome shotgun (WGS) entry which is preliminary data.</text>
</comment>
<dbReference type="Pfam" id="PF06594">
    <property type="entry name" value="HCBP_related"/>
    <property type="match status" value="1"/>
</dbReference>
<feature type="domain" description="Haemolysin-type calcium binding-related" evidence="3">
    <location>
        <begin position="1947"/>
        <end position="1976"/>
    </location>
</feature>
<sequence>MLTQAELRDFIKKVVVSSEIGINSPYKLIQSTGNSGLSFGGFQHDVANNDNARVVFRGILDADVALGALTQAQANNIYTKASNGTALTSQEKQQANNALWAHRNLVDQADSVQLDIVEGYINTAIEAAKINPNGSGGLSRDSLDLDFIAELAMWGNRTNGLNASSLYLKTSAEVSREDYETNYLSSRAQFTSGGEDFARWQERVNEATLSALLKITIDAATSNGFVPLDLKDALDYFEVSSSSLSDVVNPGAIKILLKDATKISIDEVKLEIEEDGSIKIGLDPTQGGMGSTSVIYKETGVQVEIAGVTVMNIAPDATVAVDGKSVSILQMHGDLSATYSLSATGLVVSWKSTGEGLLVTQSYDLNGQHINTSWKQGGNSFIGSLSDLSAFISQVTNRSSLGFLGEAIQSKLSQVTPIFSAAAEGVGMGADNAASLKYLQQRLALEGVSDRWAPVALSSVIPESLALAASLSAAIQQALNSAQQRWNKLQPSIFTVQILGFGNEPIQHSLPLVLDITGNGIKLVAPSQSNAVFDHNADGVKNQVGWVGPDNGILVFDTNGNGVIDSSAEWFGESFAVPGSTPPAGQNGFSALAALTKPGSTSFSRETALINPMTGVSYFDTLRVWIDADQNGISKASELKTLSALGIASIDLLSVHDGRRVAGGLIDSTAGFTFTDGTRRDVADIGLSEHTSSGAANSSTVMNPAAMVFAEYASKGYAAMAAGQARGTYQAMGGVTPNFTSLLSTLQTWMSTARYMTFEGHQNTLLGVADRTMITTYLRSSGGTQYGNSAGKDAVALMQEGVAHYSAVRSVLQSVDAGATAMSAAQSAAQVANAVSTADNRELAQSKALLAAGVLGQASAAYLDAVSKWSAYTSRLESLRLELNKLVPVNQSYSEHLPGGYTFFSPKDAGFASDAFAAYTAILQLSKDLKVGLDSSLGAFAQSSGYAKAYLGIPDALVTVGNGYNLILAGKGDQRFSLNSNVDNILLSQASGRVTLQGFQTGSGGDQLQILDVGDSAAVFNTETGTRISLADGIRYIDLLGVNNSDLNLFANIVGVQAISFAGVNQSGTRSLRGNGFLDGQVHINEISASHYGDTLIGGDWGTTLKGGAGGDTFVVTGGNYWVDGGAGSDSISYIESLGGVVSNLTTGQDSLGSRIYNIENVIGSAYRDSFIGSGLNNTFKGGRGNDQITGGGGNDTYLFGRGDGADTIINGVPGSAKSSSKLQFDSNIKGDDIWLSREGDSLAISVKSSYDRVEVQGWFSNEYRKLAVIELSSGLKMDGNAVNLAMEALATWKQIHPSFDPSNPAAIMQAPSIAAYFTDRVELPSVPETSNIALETRQAFDSGTATQGGALATSAVELLNSSVSSLSLAANTAVSLSGQISSHYLNPSSNTYRYQTIYGPEVYIITDMRNWSSTDPLMGRPRDVTTWERITSLRADAFYAQEKVNISRPQSTAISNARREIGVGVTTAVLADINLATNTMLAVTSTGQAVAASATSRHQALARAVSANELNNQEGRAFSISAAAEFDSRLNKAIISLQAVSGALQSTASNLANSRLRLSNILPATRVTTVNGTTTTVSYDWASTVDREKANSLLAAQAKAEDALQVANSSIQSYLTGLGVMLGYAQAQLISGANTSITAVPAGGLVISGGGSGHNMIGSVGRDIFTFAEIAGSASHRITGFQSGIDKDRVLLTHATKIAYLDEDESAHARISFSPGVPVVTLTGVSLGNISLYENLIGVNTVSYSATTRGVEAKLSSITPRDLDGFTHVQDIIGSAYADRLIGDSQDNHLIGGNGDDRITGGGGNNILEGGAGIDTLDYSIASAGVIVNLQLLKASNGDGGMDSLSGFENVVGSTHNDFLIGDAGSNELFGGQGSDRLEGGAGNDTLSGDAGDDVLVGGTGSDRYILSSGGGRDRIVESESQVGDIDIAVFSVAYDQLWFRKIDNDLEVSVIGKSDQLLIEDWYLGSAHHVEQFQTGGKTLIDSQVQNLVSAMAAFAPPPSGQTTLPGSYQTALATIIAANWQ</sequence>
<dbReference type="EMBL" id="BQKM01000003">
    <property type="protein sequence ID" value="GJN52318.1"/>
    <property type="molecule type" value="Genomic_DNA"/>
</dbReference>
<dbReference type="InterPro" id="IPR011049">
    <property type="entry name" value="Serralysin-like_metalloprot_C"/>
</dbReference>